<reference evidence="3 4" key="1">
    <citation type="submission" date="2020-04" db="EMBL/GenBank/DDBJ databases">
        <title>Rhizobium sp. S-51 isolated from soil.</title>
        <authorList>
            <person name="Dahal R.H."/>
        </authorList>
    </citation>
    <scope>NUCLEOTIDE SEQUENCE [LARGE SCALE GENOMIC DNA]</scope>
    <source>
        <strain evidence="3 4">S-51</strain>
    </source>
</reference>
<evidence type="ECO:0000313" key="4">
    <source>
        <dbReference type="Proteomes" id="UP000541470"/>
    </source>
</evidence>
<accession>A0A7Y0FVI3</accession>
<sequence>MAAHPDSSESTAKMPRIGALDAARGIALIAMATYHLTWDFEFFGYLDPGTATHGWLKLYARSIASSFLFLAGFSLVLAHFPTIRFESFFKRFGVIVAAALAISAATFFFVRDGWIFFGILHCIAAASLIGLAFLRLPPVLTLIVAAAAAALPSVYHAPLFDLPPLLFVGLSENLPRSNDYVPLLPWTGALLAGIAVARFAFSRGWLHALARLPAGPGWLRWGGRNSLLVYLVHQPVLIGIVALISIIAPPQKPDPIQSYLASCEAACLAEGSDTTLCNRFCSCTLERLQEQSLLTPLQSGAILPDKDERVLELARACSATSQ</sequence>
<dbReference type="AlphaFoldDB" id="A0A7Y0FVI3"/>
<evidence type="ECO:0000313" key="3">
    <source>
        <dbReference type="EMBL" id="NML73649.1"/>
    </source>
</evidence>
<dbReference type="InterPro" id="IPR012429">
    <property type="entry name" value="HGSNAT_cat"/>
</dbReference>
<name>A0A7Y0FVI3_9HYPH</name>
<feature type="transmembrane region" description="Helical" evidence="1">
    <location>
        <begin position="139"/>
        <end position="160"/>
    </location>
</feature>
<organism evidence="3 4">
    <name type="scientific">Rhizobium terricola</name>
    <dbReference type="NCBI Taxonomy" id="2728849"/>
    <lineage>
        <taxon>Bacteria</taxon>
        <taxon>Pseudomonadati</taxon>
        <taxon>Pseudomonadota</taxon>
        <taxon>Alphaproteobacteria</taxon>
        <taxon>Hyphomicrobiales</taxon>
        <taxon>Rhizobiaceae</taxon>
        <taxon>Rhizobium/Agrobacterium group</taxon>
        <taxon>Rhizobium</taxon>
    </lineage>
</organism>
<dbReference type="Pfam" id="PF07786">
    <property type="entry name" value="HGSNAT_cat"/>
    <property type="match status" value="1"/>
</dbReference>
<keyword evidence="1" id="KW-1133">Transmembrane helix</keyword>
<keyword evidence="1" id="KW-0812">Transmembrane</keyword>
<feature type="transmembrane region" description="Helical" evidence="1">
    <location>
        <begin position="21"/>
        <end position="38"/>
    </location>
</feature>
<feature type="domain" description="Heparan-alpha-glucosaminide N-acetyltransferase catalytic" evidence="2">
    <location>
        <begin position="16"/>
        <end position="235"/>
    </location>
</feature>
<feature type="transmembrane region" description="Helical" evidence="1">
    <location>
        <begin position="180"/>
        <end position="201"/>
    </location>
</feature>
<keyword evidence="4" id="KW-1185">Reference proteome</keyword>
<feature type="transmembrane region" description="Helical" evidence="1">
    <location>
        <begin position="227"/>
        <end position="248"/>
    </location>
</feature>
<keyword evidence="1" id="KW-0472">Membrane</keyword>
<dbReference type="EMBL" id="JABBGK010000001">
    <property type="protein sequence ID" value="NML73649.1"/>
    <property type="molecule type" value="Genomic_DNA"/>
</dbReference>
<proteinExistence type="predicted"/>
<comment type="caution">
    <text evidence="3">The sequence shown here is derived from an EMBL/GenBank/DDBJ whole genome shotgun (WGS) entry which is preliminary data.</text>
</comment>
<evidence type="ECO:0000256" key="1">
    <source>
        <dbReference type="SAM" id="Phobius"/>
    </source>
</evidence>
<evidence type="ECO:0000259" key="2">
    <source>
        <dbReference type="Pfam" id="PF07786"/>
    </source>
</evidence>
<dbReference type="RefSeq" id="WP_169588143.1">
    <property type="nucleotide sequence ID" value="NZ_JABBGK010000001.1"/>
</dbReference>
<feature type="transmembrane region" description="Helical" evidence="1">
    <location>
        <begin position="115"/>
        <end position="134"/>
    </location>
</feature>
<dbReference type="Proteomes" id="UP000541470">
    <property type="component" value="Unassembled WGS sequence"/>
</dbReference>
<feature type="transmembrane region" description="Helical" evidence="1">
    <location>
        <begin position="92"/>
        <end position="109"/>
    </location>
</feature>
<feature type="transmembrane region" description="Helical" evidence="1">
    <location>
        <begin position="58"/>
        <end position="80"/>
    </location>
</feature>
<gene>
    <name evidence="3" type="ORF">HHL25_05855</name>
</gene>
<protein>
    <submittedName>
        <fullName evidence="3">DUF1624 domain-containing protein</fullName>
    </submittedName>
</protein>